<dbReference type="Proteomes" id="UP000028602">
    <property type="component" value="Unassembled WGS sequence"/>
</dbReference>
<dbReference type="Gene3D" id="3.10.20.30">
    <property type="match status" value="1"/>
</dbReference>
<evidence type="ECO:0000259" key="7">
    <source>
        <dbReference type="PROSITE" id="PS51387"/>
    </source>
</evidence>
<dbReference type="InterPro" id="IPR001041">
    <property type="entry name" value="2Fe-2S_ferredoxin-type"/>
</dbReference>
<dbReference type="Pfam" id="PF03450">
    <property type="entry name" value="CO_deh_flav_C"/>
    <property type="match status" value="1"/>
</dbReference>
<feature type="domain" description="FAD-binding PCMH-type" evidence="7">
    <location>
        <begin position="187"/>
        <end position="360"/>
    </location>
</feature>
<dbReference type="PIRSF" id="PIRSF036557">
    <property type="entry name" value="XdhA_RC"/>
    <property type="match status" value="1"/>
</dbReference>
<protein>
    <submittedName>
        <fullName evidence="8">Xanthine dehydrogenase subunit A</fullName>
        <ecNumber evidence="8">1.-.-.-</ecNumber>
        <ecNumber evidence="8">1.1.-.-</ecNumber>
        <ecNumber evidence="8">1.17.1.4</ecNumber>
        <ecNumber evidence="8">1.17.3.2</ecNumber>
    </submittedName>
</protein>
<evidence type="ECO:0000313" key="9">
    <source>
        <dbReference type="Proteomes" id="UP000028602"/>
    </source>
</evidence>
<evidence type="ECO:0000256" key="2">
    <source>
        <dbReference type="ARBA" id="ARBA00022723"/>
    </source>
</evidence>
<dbReference type="InterPro" id="IPR016208">
    <property type="entry name" value="Ald_Oxase/xanthine_DH-like"/>
</dbReference>
<dbReference type="InterPro" id="IPR036318">
    <property type="entry name" value="FAD-bd_PCMH-like_sf"/>
</dbReference>
<name>A0A085JEM2_9GAMM</name>
<dbReference type="PANTHER" id="PTHR45444">
    <property type="entry name" value="XANTHINE DEHYDROGENASE"/>
    <property type="match status" value="1"/>
</dbReference>
<dbReference type="SUPFAM" id="SSF54292">
    <property type="entry name" value="2Fe-2S ferredoxin-like"/>
    <property type="match status" value="1"/>
</dbReference>
<dbReference type="AlphaFoldDB" id="A0A085JEM2"/>
<dbReference type="InterPro" id="IPR016169">
    <property type="entry name" value="FAD-bd_PCMH_sub2"/>
</dbReference>
<dbReference type="InterPro" id="IPR005107">
    <property type="entry name" value="CO_DH_flav_C"/>
</dbReference>
<dbReference type="InterPro" id="IPR012675">
    <property type="entry name" value="Beta-grasp_dom_sf"/>
</dbReference>
<dbReference type="Pfam" id="PF01799">
    <property type="entry name" value="Fer2_2"/>
    <property type="match status" value="1"/>
</dbReference>
<sequence length="481" mass="52484">MQFLLNQQLITVSHLDPNMTVLNYLREEKQRCGTKEGCASGDCGACTVVVASLEEDKLHYETVNSCLTLVSALHGKQLITVEDLQEGQHLHPVQQAMVDNHASQCGFCTPGFVMSLFALMKHGGSAGHTETELALAGNLCRCTGYRPILQAASDIVSQGMSQDQFLRHQALTKKQLHAIQTPEIQILQQGERIGYLPQNMTQLAGLYLQHPDAVLVAGGTDLSLAITQSRQRFPVLVALSHVPELKHCYRQGGSLFIGAGASLTTVAAFLAQHIPATGAFFTRFASLQIRNQGTVGGNLANASPIGDCAPMLLAMDAQLLLQCGEQQRHLPLEEFFTGYRQTRLRPGEFIRSVIIPSVTLSQKTTLHKVSKRIDDDISAVFAAITISADHQGRADHVRVAFGGMAATPCRAYRCEAVLSGQVITAALIEQACAALSEDFQPLSDFRASAGYRRDVAANLLRRWYFRYSDPSDLTEITDYVS</sequence>
<dbReference type="InterPro" id="IPR014307">
    <property type="entry name" value="Xanthine_DH_ssu"/>
</dbReference>
<dbReference type="NCBIfam" id="TIGR02963">
    <property type="entry name" value="xanthine_xdhA"/>
    <property type="match status" value="1"/>
</dbReference>
<dbReference type="InterPro" id="IPR036683">
    <property type="entry name" value="CO_DH_flav_C_dom_sf"/>
</dbReference>
<evidence type="ECO:0000256" key="1">
    <source>
        <dbReference type="ARBA" id="ARBA00022630"/>
    </source>
</evidence>
<dbReference type="InterPro" id="IPR016167">
    <property type="entry name" value="FAD-bd_PCMH_sub1"/>
</dbReference>
<dbReference type="GO" id="GO:0004854">
    <property type="term" value="F:xanthine dehydrogenase activity"/>
    <property type="evidence" value="ECO:0007669"/>
    <property type="project" value="UniProtKB-EC"/>
</dbReference>
<dbReference type="SUPFAM" id="SSF47741">
    <property type="entry name" value="CO dehydrogenase ISP C-domain like"/>
    <property type="match status" value="1"/>
</dbReference>
<dbReference type="Gene3D" id="1.10.150.120">
    <property type="entry name" value="[2Fe-2S]-binding domain"/>
    <property type="match status" value="1"/>
</dbReference>
<dbReference type="SUPFAM" id="SSF55447">
    <property type="entry name" value="CO dehydrogenase flavoprotein C-terminal domain-like"/>
    <property type="match status" value="1"/>
</dbReference>
<dbReference type="SUPFAM" id="SSF56176">
    <property type="entry name" value="FAD-binding/transporter-associated domain-like"/>
    <property type="match status" value="1"/>
</dbReference>
<keyword evidence="9" id="KW-1185">Reference proteome</keyword>
<dbReference type="EC" id="1.-.-.-" evidence="8"/>
<proteinExistence type="predicted"/>
<comment type="caution">
    <text evidence="8">The sequence shown here is derived from an EMBL/GenBank/DDBJ whole genome shotgun (WGS) entry which is preliminary data.</text>
</comment>
<dbReference type="InterPro" id="IPR002888">
    <property type="entry name" value="2Fe-2S-bd"/>
</dbReference>
<keyword evidence="5" id="KW-0408">Iron</keyword>
<dbReference type="PROSITE" id="PS00197">
    <property type="entry name" value="2FE2S_FER_1"/>
    <property type="match status" value="1"/>
</dbReference>
<dbReference type="InterPro" id="IPR016166">
    <property type="entry name" value="FAD-bd_PCMH"/>
</dbReference>
<dbReference type="InterPro" id="IPR006058">
    <property type="entry name" value="2Fe2S_fd_BS"/>
</dbReference>
<organism evidence="8 9">
    <name type="scientific">Tatumella ptyseos ATCC 33301</name>
    <dbReference type="NCBI Taxonomy" id="1005995"/>
    <lineage>
        <taxon>Bacteria</taxon>
        <taxon>Pseudomonadati</taxon>
        <taxon>Pseudomonadota</taxon>
        <taxon>Gammaproteobacteria</taxon>
        <taxon>Enterobacterales</taxon>
        <taxon>Erwiniaceae</taxon>
        <taxon>Tatumella</taxon>
    </lineage>
</organism>
<keyword evidence="2" id="KW-0479">Metal-binding</keyword>
<dbReference type="Pfam" id="PF00111">
    <property type="entry name" value="Fer2"/>
    <property type="match status" value="1"/>
</dbReference>
<dbReference type="InterPro" id="IPR002346">
    <property type="entry name" value="Mopterin_DH_FAD-bd"/>
</dbReference>
<dbReference type="GO" id="GO:0005506">
    <property type="term" value="F:iron ion binding"/>
    <property type="evidence" value="ECO:0007669"/>
    <property type="project" value="InterPro"/>
</dbReference>
<dbReference type="Gene3D" id="3.30.465.10">
    <property type="match status" value="1"/>
</dbReference>
<dbReference type="eggNOG" id="COG4630">
    <property type="taxonomic scope" value="Bacteria"/>
</dbReference>
<dbReference type="PROSITE" id="PS51387">
    <property type="entry name" value="FAD_PCMH"/>
    <property type="match status" value="1"/>
</dbReference>
<keyword evidence="3" id="KW-0274">FAD</keyword>
<dbReference type="GO" id="GO:0071949">
    <property type="term" value="F:FAD binding"/>
    <property type="evidence" value="ECO:0007669"/>
    <property type="project" value="InterPro"/>
</dbReference>
<keyword evidence="4 8" id="KW-0560">Oxidoreductase</keyword>
<dbReference type="RefSeq" id="WP_029990395.1">
    <property type="nucleotide sequence ID" value="NZ_JMPR01000035.1"/>
</dbReference>
<dbReference type="SMART" id="SM01092">
    <property type="entry name" value="CO_deh_flav_C"/>
    <property type="match status" value="1"/>
</dbReference>
<dbReference type="InterPro" id="IPR036010">
    <property type="entry name" value="2Fe-2S_ferredoxin-like_sf"/>
</dbReference>
<dbReference type="Pfam" id="PF00941">
    <property type="entry name" value="FAD_binding_5"/>
    <property type="match status" value="1"/>
</dbReference>
<dbReference type="EC" id="1.17.1.4" evidence="8"/>
<dbReference type="Gene3D" id="3.30.390.50">
    <property type="entry name" value="CO dehydrogenase flavoprotein, C-terminal domain"/>
    <property type="match status" value="1"/>
</dbReference>
<gene>
    <name evidence="8" type="primary">xdhA</name>
    <name evidence="8" type="ORF">GTPT_2219</name>
</gene>
<dbReference type="Gene3D" id="3.30.43.10">
    <property type="entry name" value="Uridine Diphospho-n-acetylenolpyruvylglucosamine Reductase, domain 2"/>
    <property type="match status" value="1"/>
</dbReference>
<keyword evidence="1" id="KW-0285">Flavoprotein</keyword>
<evidence type="ECO:0000259" key="6">
    <source>
        <dbReference type="PROSITE" id="PS51085"/>
    </source>
</evidence>
<dbReference type="PANTHER" id="PTHR45444:SF3">
    <property type="entry name" value="XANTHINE DEHYDROGENASE"/>
    <property type="match status" value="1"/>
</dbReference>
<accession>A0A085JEM2</accession>
<dbReference type="EC" id="1.1.-.-" evidence="8"/>
<dbReference type="CDD" id="cd00207">
    <property type="entry name" value="fer2"/>
    <property type="match status" value="1"/>
</dbReference>
<dbReference type="OrthoDB" id="9775084at2"/>
<feature type="domain" description="2Fe-2S ferredoxin-type" evidence="6">
    <location>
        <begin position="1"/>
        <end position="84"/>
    </location>
</feature>
<evidence type="ECO:0000256" key="4">
    <source>
        <dbReference type="ARBA" id="ARBA00023002"/>
    </source>
</evidence>
<dbReference type="GO" id="GO:0004855">
    <property type="term" value="F:xanthine oxidase activity"/>
    <property type="evidence" value="ECO:0007669"/>
    <property type="project" value="UniProtKB-EC"/>
</dbReference>
<reference evidence="8 9" key="1">
    <citation type="submission" date="2014-05" db="EMBL/GenBank/DDBJ databases">
        <title>ATOL: Assembling a taxonomically balanced genome-scale reconstruction of the evolutionary history of the Enterobacteriaceae.</title>
        <authorList>
            <person name="Plunkett G.III."/>
            <person name="Neeno-Eckwall E.C."/>
            <person name="Glasner J.D."/>
            <person name="Perna N.T."/>
        </authorList>
    </citation>
    <scope>NUCLEOTIDE SEQUENCE [LARGE SCALE GENOMIC DNA]</scope>
    <source>
        <strain evidence="8 9">ATCC 33301</strain>
    </source>
</reference>
<evidence type="ECO:0000313" key="8">
    <source>
        <dbReference type="EMBL" id="KFD18918.1"/>
    </source>
</evidence>
<dbReference type="PROSITE" id="PS51085">
    <property type="entry name" value="2FE2S_FER_2"/>
    <property type="match status" value="1"/>
</dbReference>
<evidence type="ECO:0000256" key="5">
    <source>
        <dbReference type="ARBA" id="ARBA00023004"/>
    </source>
</evidence>
<dbReference type="InterPro" id="IPR012175">
    <property type="entry name" value="Xanth_DH_ssu_bac"/>
</dbReference>
<evidence type="ECO:0000256" key="3">
    <source>
        <dbReference type="ARBA" id="ARBA00022827"/>
    </source>
</evidence>
<dbReference type="EMBL" id="JMPR01000035">
    <property type="protein sequence ID" value="KFD18918.1"/>
    <property type="molecule type" value="Genomic_DNA"/>
</dbReference>
<dbReference type="InterPro" id="IPR036884">
    <property type="entry name" value="2Fe-2S-bd_dom_sf"/>
</dbReference>
<dbReference type="GO" id="GO:0051537">
    <property type="term" value="F:2 iron, 2 sulfur cluster binding"/>
    <property type="evidence" value="ECO:0007669"/>
    <property type="project" value="InterPro"/>
</dbReference>
<dbReference type="EC" id="1.17.3.2" evidence="8"/>